<dbReference type="PROSITE" id="PS51257">
    <property type="entry name" value="PROKAR_LIPOPROTEIN"/>
    <property type="match status" value="1"/>
</dbReference>
<name>A0A5C5A3P9_9BACI</name>
<dbReference type="Proteomes" id="UP000312495">
    <property type="component" value="Unassembled WGS sequence"/>
</dbReference>
<dbReference type="RefSeq" id="WP_000662469.1">
    <property type="nucleotide sequence ID" value="NZ_CP195032.1"/>
</dbReference>
<feature type="transmembrane region" description="Helical" evidence="1">
    <location>
        <begin position="12"/>
        <end position="34"/>
    </location>
</feature>
<keyword evidence="1" id="KW-0472">Membrane</keyword>
<evidence type="ECO:0000313" key="2">
    <source>
        <dbReference type="EMBL" id="TNP13876.1"/>
    </source>
</evidence>
<dbReference type="InterPro" id="IPR025104">
    <property type="entry name" value="DUF4027"/>
</dbReference>
<dbReference type="EMBL" id="VEPV01000005">
    <property type="protein sequence ID" value="TNP13876.1"/>
    <property type="molecule type" value="Genomic_DNA"/>
</dbReference>
<comment type="caution">
    <text evidence="2">The sequence shown here is derived from an EMBL/GenBank/DDBJ whole genome shotgun (WGS) entry which is preliminary data.</text>
</comment>
<evidence type="ECO:0000313" key="3">
    <source>
        <dbReference type="Proteomes" id="UP000312495"/>
    </source>
</evidence>
<evidence type="ECO:0000256" key="1">
    <source>
        <dbReference type="SAM" id="Phobius"/>
    </source>
</evidence>
<organism evidence="2 3">
    <name type="scientific">Bacillus tropicus</name>
    <dbReference type="NCBI Taxonomy" id="2026188"/>
    <lineage>
        <taxon>Bacteria</taxon>
        <taxon>Bacillati</taxon>
        <taxon>Bacillota</taxon>
        <taxon>Bacilli</taxon>
        <taxon>Bacillales</taxon>
        <taxon>Bacillaceae</taxon>
        <taxon>Bacillus</taxon>
        <taxon>Bacillus cereus group</taxon>
    </lineage>
</organism>
<keyword evidence="1" id="KW-0812">Transmembrane</keyword>
<sequence>MKENQNLLFNQIVTVSCLGGFVLLSGVAAVIKIAQQLFI</sequence>
<protein>
    <submittedName>
        <fullName evidence="2">DUF4027 domain-containing protein</fullName>
    </submittedName>
</protein>
<gene>
    <name evidence="2" type="ORF">FHY71_16450</name>
</gene>
<keyword evidence="1" id="KW-1133">Transmembrane helix</keyword>
<dbReference type="AlphaFoldDB" id="A0A5C5A3P9"/>
<accession>A0A5C5A3P9</accession>
<dbReference type="Pfam" id="PF13219">
    <property type="entry name" value="DUF4027"/>
    <property type="match status" value="1"/>
</dbReference>
<reference evidence="2 3" key="1">
    <citation type="submission" date="2019-06" db="EMBL/GenBank/DDBJ databases">
        <title>Biocontrol Bacillus strains from Vietnam.</title>
        <authorList>
            <person name="Borriss R."/>
            <person name="Lasch P."/>
            <person name="Thanh Tam L.T."/>
            <person name="Luong P.T."/>
            <person name="Phuong Thao L.T."/>
            <person name="Kim Chung L.T."/>
        </authorList>
    </citation>
    <scope>NUCLEOTIDE SEQUENCE [LARGE SCALE GENOMIC DNA]</scope>
    <source>
        <strain evidence="2 3">SN1</strain>
    </source>
</reference>
<proteinExistence type="predicted"/>